<evidence type="ECO:0000313" key="3">
    <source>
        <dbReference type="Proteomes" id="UP000030762"/>
    </source>
</evidence>
<evidence type="ECO:0000313" key="2">
    <source>
        <dbReference type="EMBL" id="EQC31955.1"/>
    </source>
</evidence>
<accession>T0QEJ0</accession>
<name>T0QEJ0_SAPDV</name>
<dbReference type="InParanoid" id="T0QEJ0"/>
<dbReference type="OMA" id="HKICDAF"/>
<dbReference type="EMBL" id="JH767166">
    <property type="protein sequence ID" value="EQC31955.1"/>
    <property type="molecule type" value="Genomic_DNA"/>
</dbReference>
<feature type="transmembrane region" description="Helical" evidence="1">
    <location>
        <begin position="277"/>
        <end position="295"/>
    </location>
</feature>
<feature type="transmembrane region" description="Helical" evidence="1">
    <location>
        <begin position="6"/>
        <end position="29"/>
    </location>
</feature>
<proteinExistence type="predicted"/>
<dbReference type="GeneID" id="19951197"/>
<dbReference type="PROSITE" id="PS51257">
    <property type="entry name" value="PROKAR_LIPOPROTEIN"/>
    <property type="match status" value="1"/>
</dbReference>
<keyword evidence="1" id="KW-1133">Transmembrane helix</keyword>
<keyword evidence="1" id="KW-0472">Membrane</keyword>
<organism evidence="2 3">
    <name type="scientific">Saprolegnia diclina (strain VS20)</name>
    <dbReference type="NCBI Taxonomy" id="1156394"/>
    <lineage>
        <taxon>Eukaryota</taxon>
        <taxon>Sar</taxon>
        <taxon>Stramenopiles</taxon>
        <taxon>Oomycota</taxon>
        <taxon>Saprolegniomycetes</taxon>
        <taxon>Saprolegniales</taxon>
        <taxon>Saprolegniaceae</taxon>
        <taxon>Saprolegnia</taxon>
    </lineage>
</organism>
<evidence type="ECO:0000256" key="1">
    <source>
        <dbReference type="SAM" id="Phobius"/>
    </source>
</evidence>
<dbReference type="RefSeq" id="XP_008614683.1">
    <property type="nucleotide sequence ID" value="XM_008616461.1"/>
</dbReference>
<sequence length="322" mass="35383">MAATKLISTLYIVLLLTACLLLVYLVIFFQQGWEAVFINDVLLVLLFAPALLLLTLVSFTSLLFTKHPMVTSMPLFASCGLWAMLVLFGISGSLDASRTIRHASAVEAAPSHELPLNSTFGHVDMPRQARFDHIFCDAQGHKICDAFSLTTTIALLQPRTPYFGNLSTADVMALFPNAPTLEAVCASGFASDELPLLPALCGRCSALDKATAKLADVRDWLRAQCPLEVGDVRAVYCAVYSVPGVWSRKLYEETPHPFQGECYGAKMAVLRRDHVEGVGYVALFALLVTLELVWLNRRVVLDLVKPPLHDESLSRPSWSEIS</sequence>
<feature type="transmembrane region" description="Helical" evidence="1">
    <location>
        <begin position="75"/>
        <end position="94"/>
    </location>
</feature>
<protein>
    <submittedName>
        <fullName evidence="2">Uncharacterized protein</fullName>
    </submittedName>
</protein>
<dbReference type="OrthoDB" id="70715at2759"/>
<feature type="transmembrane region" description="Helical" evidence="1">
    <location>
        <begin position="41"/>
        <end position="63"/>
    </location>
</feature>
<keyword evidence="1" id="KW-0812">Transmembrane</keyword>
<reference evidence="2 3" key="1">
    <citation type="submission" date="2012-04" db="EMBL/GenBank/DDBJ databases">
        <title>The Genome Sequence of Saprolegnia declina VS20.</title>
        <authorList>
            <consortium name="The Broad Institute Genome Sequencing Platform"/>
            <person name="Russ C."/>
            <person name="Nusbaum C."/>
            <person name="Tyler B."/>
            <person name="van West P."/>
            <person name="Dieguez-Uribeondo J."/>
            <person name="de Bruijn I."/>
            <person name="Tripathy S."/>
            <person name="Jiang R."/>
            <person name="Young S.K."/>
            <person name="Zeng Q."/>
            <person name="Gargeya S."/>
            <person name="Fitzgerald M."/>
            <person name="Haas B."/>
            <person name="Abouelleil A."/>
            <person name="Alvarado L."/>
            <person name="Arachchi H.M."/>
            <person name="Berlin A."/>
            <person name="Chapman S.B."/>
            <person name="Goldberg J."/>
            <person name="Griggs A."/>
            <person name="Gujja S."/>
            <person name="Hansen M."/>
            <person name="Howarth C."/>
            <person name="Imamovic A."/>
            <person name="Larimer J."/>
            <person name="McCowen C."/>
            <person name="Montmayeur A."/>
            <person name="Murphy C."/>
            <person name="Neiman D."/>
            <person name="Pearson M."/>
            <person name="Priest M."/>
            <person name="Roberts A."/>
            <person name="Saif S."/>
            <person name="Shea T."/>
            <person name="Sisk P."/>
            <person name="Sykes S."/>
            <person name="Wortman J."/>
            <person name="Nusbaum C."/>
            <person name="Birren B."/>
        </authorList>
    </citation>
    <scope>NUCLEOTIDE SEQUENCE [LARGE SCALE GENOMIC DNA]</scope>
    <source>
        <strain evidence="2 3">VS20</strain>
    </source>
</reference>
<dbReference type="AlphaFoldDB" id="T0QEJ0"/>
<gene>
    <name evidence="2" type="ORF">SDRG_10470</name>
</gene>
<dbReference type="Proteomes" id="UP000030762">
    <property type="component" value="Unassembled WGS sequence"/>
</dbReference>
<dbReference type="VEuPathDB" id="FungiDB:SDRG_10470"/>
<keyword evidence="3" id="KW-1185">Reference proteome</keyword>